<dbReference type="InterPro" id="IPR011059">
    <property type="entry name" value="Metal-dep_hydrolase_composite"/>
</dbReference>
<reference evidence="3" key="1">
    <citation type="journal article" date="2019" name="Int. J. Syst. Evol. Microbiol.">
        <title>The Global Catalogue of Microorganisms (GCM) 10K type strain sequencing project: providing services to taxonomists for standard genome sequencing and annotation.</title>
        <authorList>
            <consortium name="The Broad Institute Genomics Platform"/>
            <consortium name="The Broad Institute Genome Sequencing Center for Infectious Disease"/>
            <person name="Wu L."/>
            <person name="Ma J."/>
        </authorList>
    </citation>
    <scope>NUCLEOTIDE SEQUENCE [LARGE SCALE GENOMIC DNA]</scope>
    <source>
        <strain evidence="3">CGMCC 4.7329</strain>
    </source>
</reference>
<dbReference type="Gene3D" id="3.10.310.70">
    <property type="match status" value="1"/>
</dbReference>
<sequence length="463" mass="48846">MNRPGARRGLIRGATVFGRSCTDVRWSDGRVTACGTGLRAERGEPVIEAGGGWLLPGLHDHHIHLRALAARGGSVPLGPPQIRGREGFEAAIHRACARLPLDGWLRGVGYHESVAGPLDRDVLDRLAPDRAVRVQHRSGALWVLNSAGCRAAGVDSCSLPGIERDTSGRATGRLWRLDSWLGARVDGGPVDLGTLGADAAAAGITGFTDATPDLTVDAIDTMATEITAGALLQRVHCMAPPQTLHRTAPRFTLGPTKILLDDTDLPTLPDFTARIRAAHAAGRPVAVHCVTPVQLVLTIAAIDEAGALPGDRVEHGALVPADTLPWLRRTAITVVTQPHFPVERAAQYAAEVDPTDRADLWRLGSLIAAGVGVAAGTDAPFGDADPWAVIRAATERAEPERISLTAAVGLFLGEPKHPARPRRITVGAPAYLTLLRLPPQDITIPNRDLVGATVIDGDVVFTA</sequence>
<dbReference type="Pfam" id="PF07969">
    <property type="entry name" value="Amidohydro_3"/>
    <property type="match status" value="1"/>
</dbReference>
<dbReference type="Proteomes" id="UP000658127">
    <property type="component" value="Unassembled WGS sequence"/>
</dbReference>
<evidence type="ECO:0000259" key="1">
    <source>
        <dbReference type="Pfam" id="PF07969"/>
    </source>
</evidence>
<dbReference type="SUPFAM" id="SSF51338">
    <property type="entry name" value="Composite domain of metallo-dependent hydrolases"/>
    <property type="match status" value="1"/>
</dbReference>
<feature type="domain" description="Amidohydrolase 3" evidence="1">
    <location>
        <begin position="46"/>
        <end position="461"/>
    </location>
</feature>
<evidence type="ECO:0000313" key="3">
    <source>
        <dbReference type="Proteomes" id="UP000658127"/>
    </source>
</evidence>
<dbReference type="PANTHER" id="PTHR22642:SF2">
    <property type="entry name" value="PROTEIN LONG AFTER FAR-RED 3"/>
    <property type="match status" value="1"/>
</dbReference>
<proteinExistence type="predicted"/>
<comment type="caution">
    <text evidence="2">The sequence shown here is derived from an EMBL/GenBank/DDBJ whole genome shotgun (WGS) entry which is preliminary data.</text>
</comment>
<evidence type="ECO:0000313" key="2">
    <source>
        <dbReference type="EMBL" id="GGN97343.1"/>
    </source>
</evidence>
<name>A0ABQ2KYV0_9NOCA</name>
<organism evidence="2 3">
    <name type="scientific">Nocardia rhizosphaerihabitans</name>
    <dbReference type="NCBI Taxonomy" id="1691570"/>
    <lineage>
        <taxon>Bacteria</taxon>
        <taxon>Bacillati</taxon>
        <taxon>Actinomycetota</taxon>
        <taxon>Actinomycetes</taxon>
        <taxon>Mycobacteriales</taxon>
        <taxon>Nocardiaceae</taxon>
        <taxon>Nocardia</taxon>
    </lineage>
</organism>
<accession>A0ABQ2KYV0</accession>
<dbReference type="Gene3D" id="3.20.20.140">
    <property type="entry name" value="Metal-dependent hydrolases"/>
    <property type="match status" value="2"/>
</dbReference>
<dbReference type="InterPro" id="IPR032466">
    <property type="entry name" value="Metal_Hydrolase"/>
</dbReference>
<dbReference type="InterPro" id="IPR013108">
    <property type="entry name" value="Amidohydro_3"/>
</dbReference>
<dbReference type="PANTHER" id="PTHR22642">
    <property type="entry name" value="IMIDAZOLONEPROPIONASE"/>
    <property type="match status" value="1"/>
</dbReference>
<gene>
    <name evidence="2" type="ORF">GCM10011610_63280</name>
</gene>
<protein>
    <submittedName>
        <fullName evidence="2">Amidohydrolase</fullName>
    </submittedName>
</protein>
<dbReference type="RefSeq" id="WP_229740297.1">
    <property type="nucleotide sequence ID" value="NZ_BMNE01000011.1"/>
</dbReference>
<keyword evidence="3" id="KW-1185">Reference proteome</keyword>
<dbReference type="EMBL" id="BMNE01000011">
    <property type="protein sequence ID" value="GGN97343.1"/>
    <property type="molecule type" value="Genomic_DNA"/>
</dbReference>
<dbReference type="SUPFAM" id="SSF51556">
    <property type="entry name" value="Metallo-dependent hydrolases"/>
    <property type="match status" value="1"/>
</dbReference>